<name>A0A9Q3E9I2_9BASI</name>
<sequence>MSQYAERAQKKFSEVEARHERMKRLTANIDRIVKTLQEGHSQLRKASEETKKILNLIFQEQHHSKRDRDCLDKDIIKMFNVYHNMNPQPQGHLMDNPYFKYDINPDAMLMNKAGSP</sequence>
<gene>
    <name evidence="1" type="ORF">O181_056974</name>
</gene>
<dbReference type="AlphaFoldDB" id="A0A9Q3E9I2"/>
<evidence type="ECO:0000313" key="1">
    <source>
        <dbReference type="EMBL" id="MBW0517259.1"/>
    </source>
</evidence>
<evidence type="ECO:0000313" key="2">
    <source>
        <dbReference type="Proteomes" id="UP000765509"/>
    </source>
</evidence>
<dbReference type="Proteomes" id="UP000765509">
    <property type="component" value="Unassembled WGS sequence"/>
</dbReference>
<protein>
    <submittedName>
        <fullName evidence="1">Uncharacterized protein</fullName>
    </submittedName>
</protein>
<keyword evidence="2" id="KW-1185">Reference proteome</keyword>
<dbReference type="EMBL" id="AVOT02025804">
    <property type="protein sequence ID" value="MBW0517259.1"/>
    <property type="molecule type" value="Genomic_DNA"/>
</dbReference>
<accession>A0A9Q3E9I2</accession>
<comment type="caution">
    <text evidence="1">The sequence shown here is derived from an EMBL/GenBank/DDBJ whole genome shotgun (WGS) entry which is preliminary data.</text>
</comment>
<organism evidence="1 2">
    <name type="scientific">Austropuccinia psidii MF-1</name>
    <dbReference type="NCBI Taxonomy" id="1389203"/>
    <lineage>
        <taxon>Eukaryota</taxon>
        <taxon>Fungi</taxon>
        <taxon>Dikarya</taxon>
        <taxon>Basidiomycota</taxon>
        <taxon>Pucciniomycotina</taxon>
        <taxon>Pucciniomycetes</taxon>
        <taxon>Pucciniales</taxon>
        <taxon>Sphaerophragmiaceae</taxon>
        <taxon>Austropuccinia</taxon>
    </lineage>
</organism>
<proteinExistence type="predicted"/>
<reference evidence="1" key="1">
    <citation type="submission" date="2021-03" db="EMBL/GenBank/DDBJ databases">
        <title>Draft genome sequence of rust myrtle Austropuccinia psidii MF-1, a brazilian biotype.</title>
        <authorList>
            <person name="Quecine M.C."/>
            <person name="Pachon D.M.R."/>
            <person name="Bonatelli M.L."/>
            <person name="Correr F.H."/>
            <person name="Franceschini L.M."/>
            <person name="Leite T.F."/>
            <person name="Margarido G.R.A."/>
            <person name="Almeida C.A."/>
            <person name="Ferrarezi J.A."/>
            <person name="Labate C.A."/>
        </authorList>
    </citation>
    <scope>NUCLEOTIDE SEQUENCE</scope>
    <source>
        <strain evidence="1">MF-1</strain>
    </source>
</reference>